<organism evidence="1 2">
    <name type="scientific">Desulfosporosinus nitroreducens</name>
    <dbReference type="NCBI Taxonomy" id="2018668"/>
    <lineage>
        <taxon>Bacteria</taxon>
        <taxon>Bacillati</taxon>
        <taxon>Bacillota</taxon>
        <taxon>Clostridia</taxon>
        <taxon>Eubacteriales</taxon>
        <taxon>Desulfitobacteriaceae</taxon>
        <taxon>Desulfosporosinus</taxon>
    </lineage>
</organism>
<reference evidence="1" key="1">
    <citation type="submission" date="2022-05" db="EMBL/GenBank/DDBJ databases">
        <title>Expanded diversity of anoxic marine methylotrophy in a Black Sea sulfate reducing microorganism.</title>
        <authorList>
            <person name="Fischer P.Q."/>
            <person name="Stams A.J.M."/>
            <person name="Villanueva L."/>
            <person name="Sousa D.Z."/>
        </authorList>
    </citation>
    <scope>NUCLEOTIDE SEQUENCE</scope>
    <source>
        <strain evidence="1">P130</strain>
    </source>
</reference>
<protein>
    <submittedName>
        <fullName evidence="1">ATP-binding protein</fullName>
    </submittedName>
</protein>
<keyword evidence="1" id="KW-0547">Nucleotide-binding</keyword>
<name>A0ABT8QZW0_9FIRM</name>
<comment type="caution">
    <text evidence="1">The sequence shown here is derived from an EMBL/GenBank/DDBJ whole genome shotgun (WGS) entry which is preliminary data.</text>
</comment>
<dbReference type="Proteomes" id="UP001176021">
    <property type="component" value="Unassembled WGS sequence"/>
</dbReference>
<dbReference type="EMBL" id="JAMJEV010000025">
    <property type="protein sequence ID" value="MDO0825406.1"/>
    <property type="molecule type" value="Genomic_DNA"/>
</dbReference>
<keyword evidence="1" id="KW-0067">ATP-binding</keyword>
<proteinExistence type="predicted"/>
<accession>A0ABT8QZW0</accession>
<evidence type="ECO:0000313" key="1">
    <source>
        <dbReference type="EMBL" id="MDO0825406.1"/>
    </source>
</evidence>
<dbReference type="GO" id="GO:0005524">
    <property type="term" value="F:ATP binding"/>
    <property type="evidence" value="ECO:0007669"/>
    <property type="project" value="UniProtKB-KW"/>
</dbReference>
<sequence>MAKGEGTYKKLIKSYQKVDLLILDEWILKPLSTDQAMELR</sequence>
<evidence type="ECO:0000313" key="2">
    <source>
        <dbReference type="Proteomes" id="UP001176021"/>
    </source>
</evidence>
<keyword evidence="2" id="KW-1185">Reference proteome</keyword>
<gene>
    <name evidence="1" type="ORF">M8H41_21550</name>
</gene>